<keyword evidence="11" id="KW-0275">Fatty acid biosynthesis</keyword>
<gene>
    <name evidence="14" type="ORF">HNQ77_002225</name>
</gene>
<keyword evidence="7 14" id="KW-0560">Oxidoreductase</keyword>
<evidence type="ECO:0000256" key="5">
    <source>
        <dbReference type="ARBA" id="ARBA00022832"/>
    </source>
</evidence>
<dbReference type="PANTHER" id="PTHR11351:SF31">
    <property type="entry name" value="DESATURASE 1, ISOFORM A-RELATED"/>
    <property type="match status" value="1"/>
</dbReference>
<dbReference type="InterPro" id="IPR015876">
    <property type="entry name" value="Acyl-CoA_DS"/>
</dbReference>
<dbReference type="Proteomes" id="UP000538666">
    <property type="component" value="Unassembled WGS sequence"/>
</dbReference>
<keyword evidence="4 12" id="KW-0812">Transmembrane</keyword>
<evidence type="ECO:0000256" key="4">
    <source>
        <dbReference type="ARBA" id="ARBA00022692"/>
    </source>
</evidence>
<dbReference type="InterPro" id="IPR005804">
    <property type="entry name" value="FA_desaturase_dom"/>
</dbReference>
<keyword evidence="9" id="KW-0443">Lipid metabolism</keyword>
<dbReference type="PRINTS" id="PR00075">
    <property type="entry name" value="FACDDSATRASE"/>
</dbReference>
<evidence type="ECO:0000256" key="10">
    <source>
        <dbReference type="ARBA" id="ARBA00023136"/>
    </source>
</evidence>
<evidence type="ECO:0000256" key="3">
    <source>
        <dbReference type="ARBA" id="ARBA00022516"/>
    </source>
</evidence>
<evidence type="ECO:0000256" key="6">
    <source>
        <dbReference type="ARBA" id="ARBA00022989"/>
    </source>
</evidence>
<dbReference type="AlphaFoldDB" id="A0A841JS88"/>
<keyword evidence="5" id="KW-0276">Fatty acid metabolism</keyword>
<dbReference type="GO" id="GO:0004768">
    <property type="term" value="F:stearoyl-CoA 9-desaturase activity"/>
    <property type="evidence" value="ECO:0007669"/>
    <property type="project" value="UniProtKB-EC"/>
</dbReference>
<evidence type="ECO:0000256" key="8">
    <source>
        <dbReference type="ARBA" id="ARBA00023004"/>
    </source>
</evidence>
<evidence type="ECO:0000256" key="7">
    <source>
        <dbReference type="ARBA" id="ARBA00023002"/>
    </source>
</evidence>
<evidence type="ECO:0000256" key="2">
    <source>
        <dbReference type="ARBA" id="ARBA00008749"/>
    </source>
</evidence>
<evidence type="ECO:0000256" key="11">
    <source>
        <dbReference type="ARBA" id="ARBA00023160"/>
    </source>
</evidence>
<evidence type="ECO:0000256" key="12">
    <source>
        <dbReference type="SAM" id="Phobius"/>
    </source>
</evidence>
<accession>A0A841JS88</accession>
<dbReference type="GO" id="GO:0016020">
    <property type="term" value="C:membrane"/>
    <property type="evidence" value="ECO:0007669"/>
    <property type="project" value="UniProtKB-SubCell"/>
</dbReference>
<keyword evidence="10 12" id="KW-0472">Membrane</keyword>
<dbReference type="OrthoDB" id="9768289at2"/>
<feature type="transmembrane region" description="Helical" evidence="12">
    <location>
        <begin position="100"/>
        <end position="122"/>
    </location>
</feature>
<keyword evidence="6 12" id="KW-1133">Transmembrane helix</keyword>
<dbReference type="PANTHER" id="PTHR11351">
    <property type="entry name" value="ACYL-COA DESATURASE"/>
    <property type="match status" value="1"/>
</dbReference>
<proteinExistence type="inferred from homology"/>
<evidence type="ECO:0000256" key="9">
    <source>
        <dbReference type="ARBA" id="ARBA00023098"/>
    </source>
</evidence>
<dbReference type="CDD" id="cd03505">
    <property type="entry name" value="Delta9-FADS-like"/>
    <property type="match status" value="1"/>
</dbReference>
<organism evidence="14 15">
    <name type="scientific">Silvibacterium bohemicum</name>
    <dbReference type="NCBI Taxonomy" id="1577686"/>
    <lineage>
        <taxon>Bacteria</taxon>
        <taxon>Pseudomonadati</taxon>
        <taxon>Acidobacteriota</taxon>
        <taxon>Terriglobia</taxon>
        <taxon>Terriglobales</taxon>
        <taxon>Acidobacteriaceae</taxon>
        <taxon>Silvibacterium</taxon>
    </lineage>
</organism>
<keyword evidence="15" id="KW-1185">Reference proteome</keyword>
<feature type="transmembrane region" description="Helical" evidence="12">
    <location>
        <begin position="185"/>
        <end position="209"/>
    </location>
</feature>
<keyword evidence="8" id="KW-0408">Iron</keyword>
<dbReference type="EC" id="1.14.19.1" evidence="14"/>
<dbReference type="EMBL" id="JACHEK010000004">
    <property type="protein sequence ID" value="MBB6144273.1"/>
    <property type="molecule type" value="Genomic_DNA"/>
</dbReference>
<name>A0A841JS88_9BACT</name>
<reference evidence="14 15" key="1">
    <citation type="submission" date="2020-08" db="EMBL/GenBank/DDBJ databases">
        <title>Genomic Encyclopedia of Type Strains, Phase IV (KMG-IV): sequencing the most valuable type-strain genomes for metagenomic binning, comparative biology and taxonomic classification.</title>
        <authorList>
            <person name="Goeker M."/>
        </authorList>
    </citation>
    <scope>NUCLEOTIDE SEQUENCE [LARGE SCALE GENOMIC DNA]</scope>
    <source>
        <strain evidence="14 15">DSM 103733</strain>
    </source>
</reference>
<comment type="subcellular location">
    <subcellularLocation>
        <location evidence="1">Membrane</location>
        <topology evidence="1">Multi-pass membrane protein</topology>
    </subcellularLocation>
</comment>
<protein>
    <submittedName>
        <fullName evidence="14">Stearoyl-CoA desaturase (Delta-9 desaturase)</fullName>
        <ecNumber evidence="14">1.14.19.1</ecNumber>
    </submittedName>
</protein>
<dbReference type="GO" id="GO:0006633">
    <property type="term" value="P:fatty acid biosynthetic process"/>
    <property type="evidence" value="ECO:0007669"/>
    <property type="project" value="UniProtKB-KW"/>
</dbReference>
<dbReference type="Pfam" id="PF00487">
    <property type="entry name" value="FA_desaturase"/>
    <property type="match status" value="1"/>
</dbReference>
<feature type="transmembrane region" description="Helical" evidence="12">
    <location>
        <begin position="69"/>
        <end position="88"/>
    </location>
</feature>
<feature type="domain" description="Fatty acid desaturase" evidence="13">
    <location>
        <begin position="65"/>
        <end position="278"/>
    </location>
</feature>
<sequence>MPIDLLEESSTATTPAPKRTAAETKAQFALGRQAQSGRISVITTVFMVLFHIGAVAALFMFSWKALICTVVLWIYASNVGIGMCYHRLLTHRGYKVPKWLEYFMTIGATLSLEGGPIFWVATHRVHHQLSDHEGDPHTPKEGGWWAHMGWIICGVSMHAETAMLTRYAPDLARDKFHVWLSKYHWVPMVVVGLGLLAIGGWSCVMWGIFLRVTLGLHATWLVNSATHMWGSRRFETKDDSRNSWWVAMLTGGEGWHNNHHAHPVSVRHGLAWYELDQNYLGILLLKKLGLAKDLKLAQYDPHDPKPAGVA</sequence>
<feature type="transmembrane region" description="Helical" evidence="12">
    <location>
        <begin position="39"/>
        <end position="63"/>
    </location>
</feature>
<dbReference type="RefSeq" id="WP_082125409.1">
    <property type="nucleotide sequence ID" value="NZ_JACHEK010000004.1"/>
</dbReference>
<evidence type="ECO:0000313" key="15">
    <source>
        <dbReference type="Proteomes" id="UP000538666"/>
    </source>
</evidence>
<keyword evidence="3" id="KW-0444">Lipid biosynthesis</keyword>
<evidence type="ECO:0000259" key="13">
    <source>
        <dbReference type="Pfam" id="PF00487"/>
    </source>
</evidence>
<evidence type="ECO:0000313" key="14">
    <source>
        <dbReference type="EMBL" id="MBB6144273.1"/>
    </source>
</evidence>
<comment type="caution">
    <text evidence="14">The sequence shown here is derived from an EMBL/GenBank/DDBJ whole genome shotgun (WGS) entry which is preliminary data.</text>
</comment>
<comment type="similarity">
    <text evidence="2">Belongs to the fatty acid desaturase type 2 family.</text>
</comment>
<evidence type="ECO:0000256" key="1">
    <source>
        <dbReference type="ARBA" id="ARBA00004141"/>
    </source>
</evidence>